<keyword evidence="2" id="KW-1185">Reference proteome</keyword>
<evidence type="ECO:0008006" key="3">
    <source>
        <dbReference type="Google" id="ProtNLM"/>
    </source>
</evidence>
<dbReference type="Proteomes" id="UP001592531">
    <property type="component" value="Unassembled WGS sequence"/>
</dbReference>
<dbReference type="EMBL" id="JBHFAB010000013">
    <property type="protein sequence ID" value="MFC1418565.1"/>
    <property type="molecule type" value="Genomic_DNA"/>
</dbReference>
<proteinExistence type="predicted"/>
<evidence type="ECO:0000313" key="2">
    <source>
        <dbReference type="Proteomes" id="UP001592531"/>
    </source>
</evidence>
<evidence type="ECO:0000313" key="1">
    <source>
        <dbReference type="EMBL" id="MFC1418565.1"/>
    </source>
</evidence>
<organism evidence="1 2">
    <name type="scientific">Streptacidiphilus cavernicola</name>
    <dbReference type="NCBI Taxonomy" id="3342716"/>
    <lineage>
        <taxon>Bacteria</taxon>
        <taxon>Bacillati</taxon>
        <taxon>Actinomycetota</taxon>
        <taxon>Actinomycetes</taxon>
        <taxon>Kitasatosporales</taxon>
        <taxon>Streptomycetaceae</taxon>
        <taxon>Streptacidiphilus</taxon>
    </lineage>
</organism>
<sequence>MADRPCNACGGSGGTFKIEYTYESDGKGGMVPVARQIYSPCSNCGGSGRIA</sequence>
<gene>
    <name evidence="1" type="ORF">ACEZDE_18270</name>
</gene>
<dbReference type="RefSeq" id="WP_380537361.1">
    <property type="nucleotide sequence ID" value="NZ_JBHFAB010000013.1"/>
</dbReference>
<reference evidence="1 2" key="1">
    <citation type="submission" date="2024-09" db="EMBL/GenBank/DDBJ databases">
        <authorList>
            <person name="Lee S.D."/>
        </authorList>
    </citation>
    <scope>NUCLEOTIDE SEQUENCE [LARGE SCALE GENOMIC DNA]</scope>
    <source>
        <strain evidence="1 2">N8-3</strain>
    </source>
</reference>
<comment type="caution">
    <text evidence="1">The sequence shown here is derived from an EMBL/GenBank/DDBJ whole genome shotgun (WGS) entry which is preliminary data.</text>
</comment>
<name>A0ABV6VXW9_9ACTN</name>
<protein>
    <recommendedName>
        <fullName evidence="3">Molecular chaperone DnaJ</fullName>
    </recommendedName>
</protein>
<accession>A0ABV6VXW9</accession>